<name>A0ABR5DCN9_9HYPH</name>
<feature type="transmembrane region" description="Helical" evidence="5">
    <location>
        <begin position="453"/>
        <end position="474"/>
    </location>
</feature>
<evidence type="ECO:0000256" key="1">
    <source>
        <dbReference type="ARBA" id="ARBA00004651"/>
    </source>
</evidence>
<evidence type="ECO:0000256" key="5">
    <source>
        <dbReference type="RuleBase" id="RU363032"/>
    </source>
</evidence>
<comment type="caution">
    <text evidence="7">The sequence shown here is derived from an EMBL/GenBank/DDBJ whole genome shotgun (WGS) entry which is preliminary data.</text>
</comment>
<evidence type="ECO:0000256" key="4">
    <source>
        <dbReference type="ARBA" id="ARBA00023136"/>
    </source>
</evidence>
<keyword evidence="4 5" id="KW-0472">Membrane</keyword>
<dbReference type="Proteomes" id="UP000032564">
    <property type="component" value="Unassembled WGS sequence"/>
</dbReference>
<dbReference type="Pfam" id="PF00528">
    <property type="entry name" value="BPD_transp_1"/>
    <property type="match status" value="2"/>
</dbReference>
<evidence type="ECO:0000259" key="6">
    <source>
        <dbReference type="PROSITE" id="PS50928"/>
    </source>
</evidence>
<feature type="transmembrane region" description="Helical" evidence="5">
    <location>
        <begin position="29"/>
        <end position="47"/>
    </location>
</feature>
<feature type="domain" description="ABC transmembrane type-1" evidence="6">
    <location>
        <begin position="385"/>
        <end position="572"/>
    </location>
</feature>
<dbReference type="CDD" id="cd06261">
    <property type="entry name" value="TM_PBP2"/>
    <property type="match status" value="2"/>
</dbReference>
<feature type="transmembrane region" description="Helical" evidence="5">
    <location>
        <begin position="385"/>
        <end position="408"/>
    </location>
</feature>
<evidence type="ECO:0000313" key="8">
    <source>
        <dbReference type="Proteomes" id="UP000032564"/>
    </source>
</evidence>
<proteinExistence type="inferred from homology"/>
<feature type="transmembrane region" description="Helical" evidence="5">
    <location>
        <begin position="245"/>
        <end position="262"/>
    </location>
</feature>
<comment type="subcellular location">
    <subcellularLocation>
        <location evidence="1 5">Cell membrane</location>
        <topology evidence="1 5">Multi-pass membrane protein</topology>
    </subcellularLocation>
</comment>
<feature type="transmembrane region" description="Helical" evidence="5">
    <location>
        <begin position="420"/>
        <end position="441"/>
    </location>
</feature>
<keyword evidence="2 5" id="KW-0812">Transmembrane</keyword>
<dbReference type="PANTHER" id="PTHR42744:SF1">
    <property type="entry name" value="BINDING-PROTEIN-DEPENDENT TRANSPORT SYSTEMS INNER MEMBRANE COMPONENT"/>
    <property type="match status" value="1"/>
</dbReference>
<dbReference type="InterPro" id="IPR035906">
    <property type="entry name" value="MetI-like_sf"/>
</dbReference>
<feature type="domain" description="ABC transmembrane type-1" evidence="6">
    <location>
        <begin position="72"/>
        <end position="266"/>
    </location>
</feature>
<dbReference type="PANTHER" id="PTHR42744">
    <property type="entry name" value="BINDING-PROTEIN-DEPENDENT TRANSPORT SYSTEMS INNER MEMBRANE COMPONENT"/>
    <property type="match status" value="1"/>
</dbReference>
<protein>
    <submittedName>
        <fullName evidence="7">Sulfonate ABC transporter permease</fullName>
    </submittedName>
</protein>
<feature type="transmembrane region" description="Helical" evidence="5">
    <location>
        <begin position="495"/>
        <end position="516"/>
    </location>
</feature>
<dbReference type="RefSeq" id="WP_045015555.1">
    <property type="nucleotide sequence ID" value="NZ_CP166105.1"/>
</dbReference>
<dbReference type="EMBL" id="JWIT01000002">
    <property type="protein sequence ID" value="KJF74845.1"/>
    <property type="molecule type" value="Genomic_DNA"/>
</dbReference>
<evidence type="ECO:0000256" key="3">
    <source>
        <dbReference type="ARBA" id="ARBA00022989"/>
    </source>
</evidence>
<dbReference type="InterPro" id="IPR000515">
    <property type="entry name" value="MetI-like"/>
</dbReference>
<feature type="transmembrane region" description="Helical" evidence="5">
    <location>
        <begin position="553"/>
        <end position="572"/>
    </location>
</feature>
<gene>
    <name evidence="7" type="ORF">RP75_02400</name>
</gene>
<evidence type="ECO:0000313" key="7">
    <source>
        <dbReference type="EMBL" id="KJF74845.1"/>
    </source>
</evidence>
<reference evidence="7 8" key="1">
    <citation type="submission" date="2014-12" db="EMBL/GenBank/DDBJ databases">
        <authorList>
            <person name="Kuzmanovic N."/>
            <person name="Pulawska J."/>
            <person name="Obradovic A."/>
        </authorList>
    </citation>
    <scope>NUCLEOTIDE SEQUENCE [LARGE SCALE GENOMIC DNA]</scope>
    <source>
        <strain evidence="7 8">KFB 330</strain>
    </source>
</reference>
<keyword evidence="5" id="KW-0813">Transport</keyword>
<dbReference type="SUPFAM" id="SSF161098">
    <property type="entry name" value="MetI-like"/>
    <property type="match status" value="2"/>
</dbReference>
<dbReference type="Gene3D" id="1.10.3720.10">
    <property type="entry name" value="MetI-like"/>
    <property type="match status" value="2"/>
</dbReference>
<comment type="similarity">
    <text evidence="5">Belongs to the binding-protein-dependent transport system permease family.</text>
</comment>
<feature type="transmembrane region" description="Helical" evidence="5">
    <location>
        <begin position="110"/>
        <end position="133"/>
    </location>
</feature>
<dbReference type="PROSITE" id="PS50928">
    <property type="entry name" value="ABC_TM1"/>
    <property type="match status" value="2"/>
</dbReference>
<organism evidence="7 8">
    <name type="scientific">Agrobacterium arsenijevicii</name>
    <dbReference type="NCBI Taxonomy" id="1585697"/>
    <lineage>
        <taxon>Bacteria</taxon>
        <taxon>Pseudomonadati</taxon>
        <taxon>Pseudomonadota</taxon>
        <taxon>Alphaproteobacteria</taxon>
        <taxon>Hyphomicrobiales</taxon>
        <taxon>Rhizobiaceae</taxon>
        <taxon>Rhizobium/Agrobacterium group</taxon>
        <taxon>Agrobacterium</taxon>
    </lineage>
</organism>
<keyword evidence="8" id="KW-1185">Reference proteome</keyword>
<feature type="transmembrane region" description="Helical" evidence="5">
    <location>
        <begin position="139"/>
        <end position="162"/>
    </location>
</feature>
<feature type="transmembrane region" description="Helical" evidence="5">
    <location>
        <begin position="344"/>
        <end position="365"/>
    </location>
</feature>
<keyword evidence="3 5" id="KW-1133">Transmembrane helix</keyword>
<feature type="transmembrane region" description="Helical" evidence="5">
    <location>
        <begin position="77"/>
        <end position="98"/>
    </location>
</feature>
<accession>A0ABR5DCN9</accession>
<evidence type="ECO:0000256" key="2">
    <source>
        <dbReference type="ARBA" id="ARBA00022692"/>
    </source>
</evidence>
<sequence>MVFLSNDRRGHSAVAELARARILPNGYDLAAFAFVAALAVLALHGAAEMRAPLEGLATAPISLDPARLPEYALRTTLRMFAAIGASLIFTFVFATLAAKSRRAEMIIIPALDILQSVPVLGFLTFTVTFFMGIFPGSQLGAECASIFAIFTSQAWNMAFSFYQSLRTVPRDLDEVSRGFGLSAWQRFWRLEAPFSAPGLIWNTMMSMSGGWFFVVASEAITVGNTTVQLPGLGSWLAVAIDKQDFAAVSWAVLAMGVVIVLYDQLLFRPIVAWADKFRFEQTAGQEKPRSWVYSLIQRTRLLKRLMRPLAWAWGGLMLVRLPAKTRKAPVDRPNTAMVTRLLDYAWFAMIAAIGIWGIWNAFAFVSQTLTWGDAWEAFQGGLVTLLRVLVLIAVASVIWVPIGVWIGLRPAVAERVQPVAQFLAAFPANVLFPFAVIAIVATGASPNVWLSPLMVLGTQWYILFNVIAGASAFPTDLKEACSVYQLRSWTWWRRAILPGIFPYYVTGALTASGGSWNASIVAEVVSWGHTKLEAFGLGSYIAKATEAGDYQRVILGIAVMSLFVTLLNRALWRPLYVFAERRLRLN</sequence>